<dbReference type="PANTHER" id="PTHR43799">
    <property type="entry name" value="AMINOTRANSFERASE, PUTATIVE-RELATED"/>
    <property type="match status" value="1"/>
</dbReference>
<dbReference type="InterPro" id="IPR015424">
    <property type="entry name" value="PyrdxlP-dep_Trfase"/>
</dbReference>
<comment type="caution">
    <text evidence="1">The sequence shown here is derived from an EMBL/GenBank/DDBJ whole genome shotgun (WGS) entry which is preliminary data.</text>
</comment>
<sequence length="425" mass="46769">MDLMKMSREELVSAQADLKKKYEDFKAMGLKLDMSRGKPGPEQLDLSEGILTVLHSNSQVKSDGTDVRNYGGLEGLKACRELFAELLGVSVNNVIAGGNSSLTMMYDTMLRLWVFGASRGGSPWQSEEKVRFLCPAPGYDRHFAVTQQLGIEMITVPMLEDGPDMDRVEALVAGDPTIKGMWCVPMYSNPEGKTYSDETVRRLAKMKTAAPDFRIFWDNAYCVHHLYPEHDHVLNMLDECKKVGNEDRVLMFASTSKVTYPGAGVAVLVASEANIAWTCDIMKVQAIGPDKVNQLRHVLYFKNADGIHAHMAKQAEILRPKFQAVLDALDKNLAGTGAGTWHAPRGGYFVSFNAMPGCAKRIHQLCKDAGLVMTGAGATYPYGKDPQDSNLRIAPSYPSVDELKTAMELFCTCALLAAVEKKLEA</sequence>
<keyword evidence="1" id="KW-0032">Aminotransferase</keyword>
<dbReference type="EMBL" id="DVMR01000043">
    <property type="protein sequence ID" value="HIU43687.1"/>
    <property type="molecule type" value="Genomic_DNA"/>
</dbReference>
<dbReference type="Pfam" id="PF12897">
    <property type="entry name" value="Asp_aminotransf"/>
    <property type="match status" value="1"/>
</dbReference>
<dbReference type="SUPFAM" id="SSF53383">
    <property type="entry name" value="PLP-dependent transferases"/>
    <property type="match status" value="1"/>
</dbReference>
<dbReference type="Proteomes" id="UP000824073">
    <property type="component" value="Unassembled WGS sequence"/>
</dbReference>
<organism evidence="1 2">
    <name type="scientific">Candidatus Ventrousia excrementavium</name>
    <dbReference type="NCBI Taxonomy" id="2840961"/>
    <lineage>
        <taxon>Bacteria</taxon>
        <taxon>Bacillati</taxon>
        <taxon>Bacillota</taxon>
        <taxon>Clostridia</taxon>
        <taxon>Eubacteriales</taxon>
        <taxon>Clostridiaceae</taxon>
        <taxon>Clostridiaceae incertae sedis</taxon>
        <taxon>Candidatus Ventrousia</taxon>
    </lineage>
</organism>
<evidence type="ECO:0000313" key="2">
    <source>
        <dbReference type="Proteomes" id="UP000824073"/>
    </source>
</evidence>
<name>A0A9D1IX09_9CLOT</name>
<gene>
    <name evidence="1" type="ORF">IAB67_05240</name>
</gene>
<reference evidence="1" key="1">
    <citation type="submission" date="2020-10" db="EMBL/GenBank/DDBJ databases">
        <authorList>
            <person name="Gilroy R."/>
        </authorList>
    </citation>
    <scope>NUCLEOTIDE SEQUENCE</scope>
    <source>
        <strain evidence="1">CHK191-8634</strain>
    </source>
</reference>
<reference evidence="1" key="2">
    <citation type="journal article" date="2021" name="PeerJ">
        <title>Extensive microbial diversity within the chicken gut microbiome revealed by metagenomics and culture.</title>
        <authorList>
            <person name="Gilroy R."/>
            <person name="Ravi A."/>
            <person name="Getino M."/>
            <person name="Pursley I."/>
            <person name="Horton D.L."/>
            <person name="Alikhan N.F."/>
            <person name="Baker D."/>
            <person name="Gharbi K."/>
            <person name="Hall N."/>
            <person name="Watson M."/>
            <person name="Adriaenssens E.M."/>
            <person name="Foster-Nyarko E."/>
            <person name="Jarju S."/>
            <person name="Secka A."/>
            <person name="Antonio M."/>
            <person name="Oren A."/>
            <person name="Chaudhuri R.R."/>
            <person name="La Ragione R."/>
            <person name="Hildebrand F."/>
            <person name="Pallen M.J."/>
        </authorList>
    </citation>
    <scope>NUCLEOTIDE SEQUENCE</scope>
    <source>
        <strain evidence="1">CHK191-8634</strain>
    </source>
</reference>
<dbReference type="InterPro" id="IPR015421">
    <property type="entry name" value="PyrdxlP-dep_Trfase_major"/>
</dbReference>
<dbReference type="InterPro" id="IPR015422">
    <property type="entry name" value="PyrdxlP-dep_Trfase_small"/>
</dbReference>
<proteinExistence type="predicted"/>
<keyword evidence="1" id="KW-0808">Transferase</keyword>
<dbReference type="GO" id="GO:0004069">
    <property type="term" value="F:L-aspartate:2-oxoglutarate aminotransferase activity"/>
    <property type="evidence" value="ECO:0007669"/>
    <property type="project" value="InterPro"/>
</dbReference>
<dbReference type="Gene3D" id="3.40.640.10">
    <property type="entry name" value="Type I PLP-dependent aspartate aminotransferase-like (Major domain)"/>
    <property type="match status" value="1"/>
</dbReference>
<dbReference type="AlphaFoldDB" id="A0A9D1IX09"/>
<protein>
    <submittedName>
        <fullName evidence="1">Aminotransferase class I/II-fold pyridoxal phosphate-dependent enzyme</fullName>
    </submittedName>
</protein>
<dbReference type="InterPro" id="IPR024551">
    <property type="entry name" value="AspAT_Ic"/>
</dbReference>
<dbReference type="PANTHER" id="PTHR43799:SF1">
    <property type="entry name" value="ASPARTATE AMINOTRANSFERASE"/>
    <property type="match status" value="1"/>
</dbReference>
<accession>A0A9D1IX09</accession>
<evidence type="ECO:0000313" key="1">
    <source>
        <dbReference type="EMBL" id="HIU43687.1"/>
    </source>
</evidence>
<dbReference type="Gene3D" id="3.90.1150.10">
    <property type="entry name" value="Aspartate Aminotransferase, domain 1"/>
    <property type="match status" value="1"/>
</dbReference>